<dbReference type="InterPro" id="IPR002495">
    <property type="entry name" value="Glyco_trans_8"/>
</dbReference>
<dbReference type="GO" id="GO:0016740">
    <property type="term" value="F:transferase activity"/>
    <property type="evidence" value="ECO:0007669"/>
    <property type="project" value="UniProtKB-KW"/>
</dbReference>
<keyword evidence="2" id="KW-1185">Reference proteome</keyword>
<dbReference type="SUPFAM" id="SSF53448">
    <property type="entry name" value="Nucleotide-diphospho-sugar transferases"/>
    <property type="match status" value="1"/>
</dbReference>
<keyword evidence="1" id="KW-0808">Transferase</keyword>
<dbReference type="Gene3D" id="3.90.550.10">
    <property type="entry name" value="Spore Coat Polysaccharide Biosynthesis Protein SpsA, Chain A"/>
    <property type="match status" value="1"/>
</dbReference>
<organism evidence="1 2">
    <name type="scientific">Rickettsia helvetica</name>
    <dbReference type="NCBI Taxonomy" id="35789"/>
    <lineage>
        <taxon>Bacteria</taxon>
        <taxon>Pseudomonadati</taxon>
        <taxon>Pseudomonadota</taxon>
        <taxon>Alphaproteobacteria</taxon>
        <taxon>Rickettsiales</taxon>
        <taxon>Rickettsiaceae</taxon>
        <taxon>Rickettsieae</taxon>
        <taxon>Rickettsia</taxon>
        <taxon>spotted fever group</taxon>
    </lineage>
</organism>
<sequence length="53" mass="6221">MDNWLSLVMYRLYFDQIFPHLDSILYLDADIVALKKIDMSDYIAAGSIDTFKM</sequence>
<accession>A0ABP0T5R9</accession>
<dbReference type="EMBL" id="OZ018776">
    <property type="protein sequence ID" value="CAK9121470.1"/>
    <property type="molecule type" value="Genomic_DNA"/>
</dbReference>
<evidence type="ECO:0000313" key="2">
    <source>
        <dbReference type="Proteomes" id="UP001642485"/>
    </source>
</evidence>
<name>A0ABP0T5R9_RICHE</name>
<dbReference type="Proteomes" id="UP001642485">
    <property type="component" value="Chromosome"/>
</dbReference>
<proteinExistence type="predicted"/>
<dbReference type="InterPro" id="IPR029044">
    <property type="entry name" value="Nucleotide-diphossugar_trans"/>
</dbReference>
<gene>
    <name evidence="1" type="ORF">OB144RH_06750</name>
</gene>
<dbReference type="Pfam" id="PF01501">
    <property type="entry name" value="Glyco_transf_8"/>
    <property type="match status" value="1"/>
</dbReference>
<protein>
    <submittedName>
        <fullName evidence="1">Glycosyl transferase family 8</fullName>
    </submittedName>
</protein>
<reference evidence="1 2" key="1">
    <citation type="submission" date="2024-02" db="EMBL/GenBank/DDBJ databases">
        <authorList>
            <person name="Nijsse B."/>
            <person name="Sprong H."/>
        </authorList>
    </citation>
    <scope>NUCLEOTIDE SEQUENCE [LARGE SCALE GENOMIC DNA]</scope>
    <source>
        <strain evidence="1">OB144</strain>
    </source>
</reference>
<evidence type="ECO:0000313" key="1">
    <source>
        <dbReference type="EMBL" id="CAK9121470.1"/>
    </source>
</evidence>